<dbReference type="PROSITE" id="PS50943">
    <property type="entry name" value="HTH_CROC1"/>
    <property type="match status" value="1"/>
</dbReference>
<evidence type="ECO:0000313" key="2">
    <source>
        <dbReference type="EMBL" id="QOS39186.1"/>
    </source>
</evidence>
<sequence>MKLKKLRNEYNLSQLEAANILGIPERTYRRYETDDNYGSLIKRKMFINMLNEHCEITEEKGLLSVQFIKEKVSALFDNEYDGQIDFCYLFGSYAKGLANEKSDVDLYVSSSLTGLRFVGLIERLRQTLHKKVDLIRSSELNNNIDLVNEILKDGIKIYG</sequence>
<dbReference type="PANTHER" id="PTHR43852:SF3">
    <property type="entry name" value="NUCLEOTIDYLTRANSFERASE"/>
    <property type="match status" value="1"/>
</dbReference>
<dbReference type="InterPro" id="IPR001387">
    <property type="entry name" value="Cro/C1-type_HTH"/>
</dbReference>
<dbReference type="KEGG" id="trc:DYE49_01440"/>
<evidence type="ECO:0000313" key="3">
    <source>
        <dbReference type="Proteomes" id="UP000593591"/>
    </source>
</evidence>
<dbReference type="InterPro" id="IPR010982">
    <property type="entry name" value="Lambda_DNA-bd_dom_sf"/>
</dbReference>
<dbReference type="EMBL" id="CP031517">
    <property type="protein sequence ID" value="QOS39186.1"/>
    <property type="molecule type" value="Genomic_DNA"/>
</dbReference>
<dbReference type="SUPFAM" id="SSF47413">
    <property type="entry name" value="lambda repressor-like DNA-binding domains"/>
    <property type="match status" value="1"/>
</dbReference>
<dbReference type="CDD" id="cd05403">
    <property type="entry name" value="NT_KNTase_like"/>
    <property type="match status" value="1"/>
</dbReference>
<evidence type="ECO:0000259" key="1">
    <source>
        <dbReference type="PROSITE" id="PS50943"/>
    </source>
</evidence>
<dbReference type="InterPro" id="IPR041633">
    <property type="entry name" value="Polbeta"/>
</dbReference>
<gene>
    <name evidence="2" type="ORF">DYE49_01440</name>
</gene>
<proteinExistence type="predicted"/>
<dbReference type="Pfam" id="PF18765">
    <property type="entry name" value="Polbeta"/>
    <property type="match status" value="1"/>
</dbReference>
<feature type="domain" description="HTH cro/C1-type" evidence="1">
    <location>
        <begin position="3"/>
        <end position="40"/>
    </location>
</feature>
<dbReference type="Pfam" id="PF01381">
    <property type="entry name" value="HTH_3"/>
    <property type="match status" value="1"/>
</dbReference>
<dbReference type="GO" id="GO:0003677">
    <property type="term" value="F:DNA binding"/>
    <property type="evidence" value="ECO:0007669"/>
    <property type="project" value="InterPro"/>
</dbReference>
<dbReference type="InterPro" id="IPR043519">
    <property type="entry name" value="NT_sf"/>
</dbReference>
<dbReference type="PANTHER" id="PTHR43852">
    <property type="entry name" value="NUCLEOTIDYLTRANSFERASE"/>
    <property type="match status" value="1"/>
</dbReference>
<name>A0A7M1XI49_9SPIR</name>
<dbReference type="AlphaFoldDB" id="A0A7M1XI49"/>
<dbReference type="InterPro" id="IPR052930">
    <property type="entry name" value="TA_antitoxin_MntA"/>
</dbReference>
<organism evidence="2 3">
    <name type="scientific">Treponema rectale</name>
    <dbReference type="NCBI Taxonomy" id="744512"/>
    <lineage>
        <taxon>Bacteria</taxon>
        <taxon>Pseudomonadati</taxon>
        <taxon>Spirochaetota</taxon>
        <taxon>Spirochaetia</taxon>
        <taxon>Spirochaetales</taxon>
        <taxon>Treponemataceae</taxon>
        <taxon>Treponema</taxon>
    </lineage>
</organism>
<dbReference type="Gene3D" id="1.10.260.40">
    <property type="entry name" value="lambda repressor-like DNA-binding domains"/>
    <property type="match status" value="1"/>
</dbReference>
<dbReference type="CDD" id="cd00093">
    <property type="entry name" value="HTH_XRE"/>
    <property type="match status" value="1"/>
</dbReference>
<dbReference type="Proteomes" id="UP000593591">
    <property type="component" value="Chromosome"/>
</dbReference>
<reference evidence="2 3" key="1">
    <citation type="submission" date="2018-08" db="EMBL/GenBank/DDBJ databases">
        <title>The first complete genome of Treponema rectale (CHPAT), a commensal spirochete of the bovine rectum.</title>
        <authorList>
            <person name="Staton G.J."/>
            <person name="Clegg S.R."/>
            <person name="Carter S.D."/>
            <person name="Radford A.D."/>
            <person name="Darby A."/>
            <person name="Hall N."/>
            <person name="Birtles R.J."/>
            <person name="Evans N.J."/>
        </authorList>
    </citation>
    <scope>NUCLEOTIDE SEQUENCE [LARGE SCALE GENOMIC DNA]</scope>
    <source>
        <strain evidence="2 3">CHPA</strain>
    </source>
</reference>
<dbReference type="SUPFAM" id="SSF81301">
    <property type="entry name" value="Nucleotidyltransferase"/>
    <property type="match status" value="1"/>
</dbReference>
<protein>
    <submittedName>
        <fullName evidence="2">Helix-turn-helix domain-containing protein</fullName>
    </submittedName>
</protein>
<accession>A0A7M1XI49</accession>
<dbReference type="Gene3D" id="3.30.460.10">
    <property type="entry name" value="Beta Polymerase, domain 2"/>
    <property type="match status" value="1"/>
</dbReference>